<dbReference type="GO" id="GO:0044281">
    <property type="term" value="P:small molecule metabolic process"/>
    <property type="evidence" value="ECO:0007669"/>
    <property type="project" value="UniProtKB-ARBA"/>
</dbReference>
<protein>
    <submittedName>
        <fullName evidence="1">Lipoxygenase</fullName>
    </submittedName>
</protein>
<accession>A0A0B2WTN7</accession>
<dbReference type="Gene3D" id="1.20.245.10">
    <property type="entry name" value="Lipoxygenase-1, Domain 5"/>
    <property type="match status" value="1"/>
</dbReference>
<name>A0A0B2WTN7_METAS</name>
<dbReference type="RefSeq" id="XP_040678090.1">
    <property type="nucleotide sequence ID" value="XM_040823931.1"/>
</dbReference>
<dbReference type="EMBL" id="AZHE01000012">
    <property type="protein sequence ID" value="KHN97024.1"/>
    <property type="molecule type" value="Genomic_DNA"/>
</dbReference>
<dbReference type="AlphaFoldDB" id="A0A0B2WTN7"/>
<evidence type="ECO:0000313" key="1">
    <source>
        <dbReference type="EMBL" id="KHN97024.1"/>
    </source>
</evidence>
<dbReference type="OrthoDB" id="407298at2759"/>
<dbReference type="Proteomes" id="UP000030816">
    <property type="component" value="Unassembled WGS sequence"/>
</dbReference>
<dbReference type="SUPFAM" id="SSF48484">
    <property type="entry name" value="Lipoxigenase"/>
    <property type="match status" value="1"/>
</dbReference>
<comment type="caution">
    <text evidence="1">The sequence shown here is derived from an EMBL/GenBank/DDBJ whole genome shotgun (WGS) entry which is preliminary data.</text>
</comment>
<gene>
    <name evidence="1" type="ORF">MAM_05133</name>
</gene>
<organism evidence="1 2">
    <name type="scientific">Metarhizium album (strain ARSEF 1941)</name>
    <dbReference type="NCBI Taxonomy" id="1081103"/>
    <lineage>
        <taxon>Eukaryota</taxon>
        <taxon>Fungi</taxon>
        <taxon>Dikarya</taxon>
        <taxon>Ascomycota</taxon>
        <taxon>Pezizomycotina</taxon>
        <taxon>Sordariomycetes</taxon>
        <taxon>Hypocreomycetidae</taxon>
        <taxon>Hypocreales</taxon>
        <taxon>Clavicipitaceae</taxon>
        <taxon>Metarhizium</taxon>
    </lineage>
</organism>
<dbReference type="InterPro" id="IPR036226">
    <property type="entry name" value="LipOase_C_sf"/>
</dbReference>
<reference evidence="1 2" key="1">
    <citation type="journal article" date="2014" name="Proc. Natl. Acad. Sci. U.S.A.">
        <title>Trajectory and genomic determinants of fungal-pathogen speciation and host adaptation.</title>
        <authorList>
            <person name="Hu X."/>
            <person name="Xiao G."/>
            <person name="Zheng P."/>
            <person name="Shang Y."/>
            <person name="Su Y."/>
            <person name="Zhang X."/>
            <person name="Liu X."/>
            <person name="Zhan S."/>
            <person name="St Leger R.J."/>
            <person name="Wang C."/>
        </authorList>
    </citation>
    <scope>NUCLEOTIDE SEQUENCE [LARGE SCALE GENOMIC DNA]</scope>
    <source>
        <strain evidence="1 2">ARSEF 1941</strain>
    </source>
</reference>
<dbReference type="GeneID" id="63739588"/>
<dbReference type="STRING" id="1081103.A0A0B2WTN7"/>
<sequence length="115" mass="12749">MSNGRKLLLGPIALGSLSRTAVLHPVAIVCDYKANMASSVVIFNQRKLPSDRTDKEESDWPWRCAKTHCTTPLDHIGHKLLEPHWYRTLSLNAAARSTLVPPPIIKDLVGLKPDS</sequence>
<keyword evidence="2" id="KW-1185">Reference proteome</keyword>
<dbReference type="HOGENOM" id="CLU_2109576_0_0_1"/>
<proteinExistence type="predicted"/>
<evidence type="ECO:0000313" key="2">
    <source>
        <dbReference type="Proteomes" id="UP000030816"/>
    </source>
</evidence>